<proteinExistence type="predicted"/>
<reference evidence="1" key="1">
    <citation type="submission" date="2020-02" db="EMBL/GenBank/DDBJ databases">
        <authorList>
            <person name="Meier V. D."/>
        </authorList>
    </citation>
    <scope>NUCLEOTIDE SEQUENCE</scope>
    <source>
        <strain evidence="1">AVDCRST_MAG92</strain>
    </source>
</reference>
<protein>
    <submittedName>
        <fullName evidence="1">Uncharacterized protein</fullName>
    </submittedName>
</protein>
<accession>A0A6J4K5E5</accession>
<organism evidence="1">
    <name type="scientific">uncultured Coleofasciculus sp</name>
    <dbReference type="NCBI Taxonomy" id="1267456"/>
    <lineage>
        <taxon>Bacteria</taxon>
        <taxon>Bacillati</taxon>
        <taxon>Cyanobacteriota</taxon>
        <taxon>Cyanophyceae</taxon>
        <taxon>Coleofasciculales</taxon>
        <taxon>Coleofasciculaceae</taxon>
        <taxon>Coleofasciculus</taxon>
        <taxon>environmental samples</taxon>
    </lineage>
</organism>
<name>A0A6J4K5E5_9CYAN</name>
<sequence length="302" mass="33653">MKTLLELFTKERNSLEREIEKANSPEQVVKLVQNKLDSLERNYIGELSVSQIRLVSFFMETLRQSLATLTAASEKRVSQPDGKNINSNTAPAPKSLILKGIQGLIGLGIFGELFSLTPIAPGAWMAILLTSVLVGVEVTLQLDKGKSENSLDEQRREAPKPMIQVDSKVFLDNLADALNTIDLAVASASPVKKSLDATGIEELPELLNLLQRQMGASFLGKPQMALELTKLLPQILMEQGIRVQMYRPNEQPSYREYFDFEPSIDPSTKDYVTITPALLKGDRLLRRGRVIEPTYSEELNIK</sequence>
<dbReference type="AlphaFoldDB" id="A0A6J4K5E5"/>
<dbReference type="EMBL" id="CADCTM010000829">
    <property type="protein sequence ID" value="CAA9296039.1"/>
    <property type="molecule type" value="Genomic_DNA"/>
</dbReference>
<evidence type="ECO:0000313" key="1">
    <source>
        <dbReference type="EMBL" id="CAA9296039.1"/>
    </source>
</evidence>
<gene>
    <name evidence="1" type="ORF">AVDCRST_MAG92-4742</name>
</gene>